<name>A0A9W9WVF9_9EURO</name>
<protein>
    <recommendedName>
        <fullName evidence="3">SnoaL-like domain-containing protein</fullName>
    </recommendedName>
</protein>
<dbReference type="Proteomes" id="UP001148312">
    <property type="component" value="Unassembled WGS sequence"/>
</dbReference>
<dbReference type="RefSeq" id="XP_056787931.1">
    <property type="nucleotide sequence ID" value="XM_056937132.1"/>
</dbReference>
<dbReference type="SUPFAM" id="SSF54427">
    <property type="entry name" value="NTF2-like"/>
    <property type="match status" value="1"/>
</dbReference>
<evidence type="ECO:0000313" key="1">
    <source>
        <dbReference type="EMBL" id="KAJ5477387.1"/>
    </source>
</evidence>
<dbReference type="GeneID" id="81627381"/>
<dbReference type="EMBL" id="JAPWDQ010000010">
    <property type="protein sequence ID" value="KAJ5477387.1"/>
    <property type="molecule type" value="Genomic_DNA"/>
</dbReference>
<gene>
    <name evidence="1" type="ORF">N7539_007531</name>
</gene>
<accession>A0A9W9WVF9</accession>
<comment type="caution">
    <text evidence="1">The sequence shown here is derived from an EMBL/GenBank/DDBJ whole genome shotgun (WGS) entry which is preliminary data.</text>
</comment>
<sequence length="146" mass="16589">MSYQIAFEPSQAPAQGSTIVSFMEDFYRTSDTESLHAKYVESFTNDATLIMGSKEAKGSEEILRLRHGLWTHVASRRHTPERIFFSGNNSIMLHGGVTYRLKADPETDVYIPWAGRVEFAPFEDGEPVKMQFYQVYLDPSAQSGKR</sequence>
<proteinExistence type="predicted"/>
<dbReference type="AlphaFoldDB" id="A0A9W9WVF9"/>
<organism evidence="1 2">
    <name type="scientific">Penicillium diatomitis</name>
    <dbReference type="NCBI Taxonomy" id="2819901"/>
    <lineage>
        <taxon>Eukaryota</taxon>
        <taxon>Fungi</taxon>
        <taxon>Dikarya</taxon>
        <taxon>Ascomycota</taxon>
        <taxon>Pezizomycotina</taxon>
        <taxon>Eurotiomycetes</taxon>
        <taxon>Eurotiomycetidae</taxon>
        <taxon>Eurotiales</taxon>
        <taxon>Aspergillaceae</taxon>
        <taxon>Penicillium</taxon>
    </lineage>
</organism>
<reference evidence="1" key="1">
    <citation type="submission" date="2022-12" db="EMBL/GenBank/DDBJ databases">
        <authorList>
            <person name="Petersen C."/>
        </authorList>
    </citation>
    <scope>NUCLEOTIDE SEQUENCE</scope>
    <source>
        <strain evidence="1">IBT 30728</strain>
    </source>
</reference>
<evidence type="ECO:0000313" key="2">
    <source>
        <dbReference type="Proteomes" id="UP001148312"/>
    </source>
</evidence>
<dbReference type="PANTHER" id="PTHR39401:SF1">
    <property type="entry name" value="SNOAL-LIKE DOMAIN-CONTAINING PROTEIN"/>
    <property type="match status" value="1"/>
</dbReference>
<evidence type="ECO:0008006" key="3">
    <source>
        <dbReference type="Google" id="ProtNLM"/>
    </source>
</evidence>
<keyword evidence="2" id="KW-1185">Reference proteome</keyword>
<dbReference type="InterPro" id="IPR032710">
    <property type="entry name" value="NTF2-like_dom_sf"/>
</dbReference>
<dbReference type="PANTHER" id="PTHR39401">
    <property type="entry name" value="SNOAL-LIKE DOMAIN-CONTAINING PROTEIN"/>
    <property type="match status" value="1"/>
</dbReference>
<reference evidence="1" key="2">
    <citation type="journal article" date="2023" name="IMA Fungus">
        <title>Comparative genomic study of the Penicillium genus elucidates a diverse pangenome and 15 lateral gene transfer events.</title>
        <authorList>
            <person name="Petersen C."/>
            <person name="Sorensen T."/>
            <person name="Nielsen M.R."/>
            <person name="Sondergaard T.E."/>
            <person name="Sorensen J.L."/>
            <person name="Fitzpatrick D.A."/>
            <person name="Frisvad J.C."/>
            <person name="Nielsen K.L."/>
        </authorList>
    </citation>
    <scope>NUCLEOTIDE SEQUENCE</scope>
    <source>
        <strain evidence="1">IBT 30728</strain>
    </source>
</reference>